<comment type="caution">
    <text evidence="2">The sequence shown here is derived from an EMBL/GenBank/DDBJ whole genome shotgun (WGS) entry which is preliminary data.</text>
</comment>
<evidence type="ECO:0000256" key="1">
    <source>
        <dbReference type="SAM" id="Phobius"/>
    </source>
</evidence>
<dbReference type="Proteomes" id="UP000321922">
    <property type="component" value="Unassembled WGS sequence"/>
</dbReference>
<protein>
    <recommendedName>
        <fullName evidence="4">Pilin</fullName>
    </recommendedName>
</protein>
<feature type="transmembrane region" description="Helical" evidence="1">
    <location>
        <begin position="12"/>
        <end position="30"/>
    </location>
</feature>
<name>A0A511QGZ0_9VIBR</name>
<reference evidence="2 3" key="1">
    <citation type="submission" date="2019-07" db="EMBL/GenBank/DDBJ databases">
        <title>Whole genome shotgun sequence of Vibrio sagamiensis NBRC 104589.</title>
        <authorList>
            <person name="Hosoyama A."/>
            <person name="Uohara A."/>
            <person name="Ohji S."/>
            <person name="Ichikawa N."/>
        </authorList>
    </citation>
    <scope>NUCLEOTIDE SEQUENCE [LARGE SCALE GENOMIC DNA]</scope>
    <source>
        <strain evidence="2 3">NBRC 104589</strain>
    </source>
</reference>
<dbReference type="OrthoDB" id="5898793at2"/>
<evidence type="ECO:0000313" key="2">
    <source>
        <dbReference type="EMBL" id="GEM75712.1"/>
    </source>
</evidence>
<keyword evidence="1" id="KW-0812">Transmembrane</keyword>
<dbReference type="EMBL" id="BJXJ01000015">
    <property type="protein sequence ID" value="GEM75712.1"/>
    <property type="molecule type" value="Genomic_DNA"/>
</dbReference>
<sequence length="60" mass="6383">MLNNNKQRGAAAIEYAILAAAMAVVLLNFVGGENGELTTAINEAYSTVVEKLKDVQQTSQ</sequence>
<gene>
    <name evidence="2" type="ORF">VSA01S_18240</name>
</gene>
<proteinExistence type="predicted"/>
<dbReference type="Pfam" id="PF04964">
    <property type="entry name" value="Flp_Fap"/>
    <property type="match status" value="1"/>
</dbReference>
<dbReference type="RefSeq" id="WP_039980239.1">
    <property type="nucleotide sequence ID" value="NZ_BAOJ01000029.1"/>
</dbReference>
<evidence type="ECO:0000313" key="3">
    <source>
        <dbReference type="Proteomes" id="UP000321922"/>
    </source>
</evidence>
<dbReference type="InterPro" id="IPR007047">
    <property type="entry name" value="Flp_Fap"/>
</dbReference>
<keyword evidence="1" id="KW-0472">Membrane</keyword>
<organism evidence="2 3">
    <name type="scientific">Vibrio sagamiensis NBRC 104589</name>
    <dbReference type="NCBI Taxonomy" id="1219064"/>
    <lineage>
        <taxon>Bacteria</taxon>
        <taxon>Pseudomonadati</taxon>
        <taxon>Pseudomonadota</taxon>
        <taxon>Gammaproteobacteria</taxon>
        <taxon>Vibrionales</taxon>
        <taxon>Vibrionaceae</taxon>
        <taxon>Vibrio</taxon>
    </lineage>
</organism>
<evidence type="ECO:0008006" key="4">
    <source>
        <dbReference type="Google" id="ProtNLM"/>
    </source>
</evidence>
<keyword evidence="3" id="KW-1185">Reference proteome</keyword>
<accession>A0A511QGZ0</accession>
<keyword evidence="1" id="KW-1133">Transmembrane helix</keyword>
<dbReference type="AlphaFoldDB" id="A0A511QGZ0"/>